<organism evidence="2 3">
    <name type="scientific">Corynascus novoguineensis</name>
    <dbReference type="NCBI Taxonomy" id="1126955"/>
    <lineage>
        <taxon>Eukaryota</taxon>
        <taxon>Fungi</taxon>
        <taxon>Dikarya</taxon>
        <taxon>Ascomycota</taxon>
        <taxon>Pezizomycotina</taxon>
        <taxon>Sordariomycetes</taxon>
        <taxon>Sordariomycetidae</taxon>
        <taxon>Sordariales</taxon>
        <taxon>Chaetomiaceae</taxon>
        <taxon>Corynascus</taxon>
    </lineage>
</organism>
<dbReference type="AlphaFoldDB" id="A0AAN7HG45"/>
<feature type="region of interest" description="Disordered" evidence="1">
    <location>
        <begin position="1"/>
        <end position="94"/>
    </location>
</feature>
<feature type="compositionally biased region" description="Low complexity" evidence="1">
    <location>
        <begin position="344"/>
        <end position="360"/>
    </location>
</feature>
<dbReference type="PANTHER" id="PTHR40618">
    <property type="entry name" value="B-ZIP TRANSCRIPTION FACTOR (EUROFUNG)-RELATED"/>
    <property type="match status" value="1"/>
</dbReference>
<feature type="compositionally biased region" description="Low complexity" evidence="1">
    <location>
        <begin position="462"/>
        <end position="476"/>
    </location>
</feature>
<protein>
    <submittedName>
        <fullName evidence="2">Uncharacterized protein</fullName>
    </submittedName>
</protein>
<comment type="caution">
    <text evidence="2">The sequence shown here is derived from an EMBL/GenBank/DDBJ whole genome shotgun (WGS) entry which is preliminary data.</text>
</comment>
<evidence type="ECO:0000313" key="2">
    <source>
        <dbReference type="EMBL" id="KAK4244082.1"/>
    </source>
</evidence>
<dbReference type="EMBL" id="MU857759">
    <property type="protein sequence ID" value="KAK4244082.1"/>
    <property type="molecule type" value="Genomic_DNA"/>
</dbReference>
<proteinExistence type="predicted"/>
<reference evidence="2" key="2">
    <citation type="submission" date="2023-05" db="EMBL/GenBank/DDBJ databases">
        <authorList>
            <consortium name="Lawrence Berkeley National Laboratory"/>
            <person name="Steindorff A."/>
            <person name="Hensen N."/>
            <person name="Bonometti L."/>
            <person name="Westerberg I."/>
            <person name="Brannstrom I.O."/>
            <person name="Guillou S."/>
            <person name="Cros-Aarteil S."/>
            <person name="Calhoun S."/>
            <person name="Haridas S."/>
            <person name="Kuo A."/>
            <person name="Mondo S."/>
            <person name="Pangilinan J."/>
            <person name="Riley R."/>
            <person name="Labutti K."/>
            <person name="Andreopoulos B."/>
            <person name="Lipzen A."/>
            <person name="Chen C."/>
            <person name="Yanf M."/>
            <person name="Daum C."/>
            <person name="Ng V."/>
            <person name="Clum A."/>
            <person name="Ohm R."/>
            <person name="Martin F."/>
            <person name="Silar P."/>
            <person name="Natvig D."/>
            <person name="Lalanne C."/>
            <person name="Gautier V."/>
            <person name="Ament-Velasquez S.L."/>
            <person name="Kruys A."/>
            <person name="Hutchinson M.I."/>
            <person name="Powell A.J."/>
            <person name="Barry K."/>
            <person name="Miller A.N."/>
            <person name="Grigoriev I.V."/>
            <person name="Debuchy R."/>
            <person name="Gladieux P."/>
            <person name="Thoren M.H."/>
            <person name="Johannesson H."/>
        </authorList>
    </citation>
    <scope>NUCLEOTIDE SEQUENCE</scope>
    <source>
        <strain evidence="2">CBS 359.72</strain>
    </source>
</reference>
<feature type="region of interest" description="Disordered" evidence="1">
    <location>
        <begin position="138"/>
        <end position="184"/>
    </location>
</feature>
<feature type="compositionally biased region" description="Basic and acidic residues" evidence="1">
    <location>
        <begin position="167"/>
        <end position="176"/>
    </location>
</feature>
<sequence length="609" mass="66637">MRYSEGDLPILNAEVYDEGSPLGSPMRRTQSRKKQASSSSSRGTEENPRKRPRPQAGSAPGDGDETKRTRGRPRLDTKDETAADTLEKKVQNLKQANEEMSNAFMQLHEYAIKTGLLEQLPDFGHQLRQTTEKFLSVAREVSDDDSKDGEDKATSSHAKSKPSSQRSRSDSPRQTELRSSFEPVTQANLNTSFTLAQQPPSLLALPPAEEPTTFGYEVLTHPTLENATFSFQPTPPQLFSGSAQSLPLYESPPVPHTFTHLEATFGRRLQRYSIEQALALLTMPDPPQRLISRVFGFCLLLESTETIKRRLRRVLAHEPQQSLYYWGYPFHNLGRAGKHFEALSSSPSSSSSPSPSRSSPKVGNQGMVDVLKPQATAGFGIGPFSAQINSVRDRELDEDMRMALAEFAGEYFDCDEAELYLYRRGVVIPPGSDVVTVDVDLSQMESYKEHGWWATTADPLGDGSSSSDLLSPDGSSSGSGGLLERQTMQQGVGVEPWLGGDGAGMVDPALAGVLPQDNTFLPAMNAAGSWAAGGGDILPFGFLRPDESANLGYGMGTARQSPNRRRVVVKTMTLVKEITTRGICLGRTPGFRQIDLDEAFWESVKASLV</sequence>
<feature type="region of interest" description="Disordered" evidence="1">
    <location>
        <begin position="341"/>
        <end position="365"/>
    </location>
</feature>
<dbReference type="PANTHER" id="PTHR40618:SF1">
    <property type="entry name" value="B-ZIP TRANSCRIPTION FACTOR (EUROFUNG)"/>
    <property type="match status" value="1"/>
</dbReference>
<dbReference type="Proteomes" id="UP001303647">
    <property type="component" value="Unassembled WGS sequence"/>
</dbReference>
<reference evidence="2" key="1">
    <citation type="journal article" date="2023" name="Mol. Phylogenet. Evol.">
        <title>Genome-scale phylogeny and comparative genomics of the fungal order Sordariales.</title>
        <authorList>
            <person name="Hensen N."/>
            <person name="Bonometti L."/>
            <person name="Westerberg I."/>
            <person name="Brannstrom I.O."/>
            <person name="Guillou S."/>
            <person name="Cros-Aarteil S."/>
            <person name="Calhoun S."/>
            <person name="Haridas S."/>
            <person name="Kuo A."/>
            <person name="Mondo S."/>
            <person name="Pangilinan J."/>
            <person name="Riley R."/>
            <person name="LaButti K."/>
            <person name="Andreopoulos B."/>
            <person name="Lipzen A."/>
            <person name="Chen C."/>
            <person name="Yan M."/>
            <person name="Daum C."/>
            <person name="Ng V."/>
            <person name="Clum A."/>
            <person name="Steindorff A."/>
            <person name="Ohm R.A."/>
            <person name="Martin F."/>
            <person name="Silar P."/>
            <person name="Natvig D.O."/>
            <person name="Lalanne C."/>
            <person name="Gautier V."/>
            <person name="Ament-Velasquez S.L."/>
            <person name="Kruys A."/>
            <person name="Hutchinson M.I."/>
            <person name="Powell A.J."/>
            <person name="Barry K."/>
            <person name="Miller A.N."/>
            <person name="Grigoriev I.V."/>
            <person name="Debuchy R."/>
            <person name="Gladieux P."/>
            <person name="Hiltunen Thoren M."/>
            <person name="Johannesson H."/>
        </authorList>
    </citation>
    <scope>NUCLEOTIDE SEQUENCE</scope>
    <source>
        <strain evidence="2">CBS 359.72</strain>
    </source>
</reference>
<evidence type="ECO:0000313" key="3">
    <source>
        <dbReference type="Proteomes" id="UP001303647"/>
    </source>
</evidence>
<gene>
    <name evidence="2" type="ORF">C7999DRAFT_44206</name>
</gene>
<name>A0AAN7HG45_9PEZI</name>
<keyword evidence="3" id="KW-1185">Reference proteome</keyword>
<feature type="compositionally biased region" description="Basic and acidic residues" evidence="1">
    <location>
        <begin position="64"/>
        <end position="90"/>
    </location>
</feature>
<accession>A0AAN7HG45</accession>
<evidence type="ECO:0000256" key="1">
    <source>
        <dbReference type="SAM" id="MobiDB-lite"/>
    </source>
</evidence>
<feature type="region of interest" description="Disordered" evidence="1">
    <location>
        <begin position="462"/>
        <end position="483"/>
    </location>
</feature>